<name>A0A1M7C551_9BRAD</name>
<dbReference type="AlphaFoldDB" id="A0A1M7C551"/>
<dbReference type="Proteomes" id="UP000183208">
    <property type="component" value="Unassembled WGS sequence"/>
</dbReference>
<proteinExistence type="predicted"/>
<accession>A0A1M7C551</accession>
<dbReference type="EMBL" id="FNTI01000001">
    <property type="protein sequence ID" value="SED65916.1"/>
    <property type="molecule type" value="Genomic_DNA"/>
</dbReference>
<protein>
    <submittedName>
        <fullName evidence="2">Uncharacterized protein</fullName>
    </submittedName>
</protein>
<organism evidence="2 3">
    <name type="scientific">Bradyrhizobium lablabi</name>
    <dbReference type="NCBI Taxonomy" id="722472"/>
    <lineage>
        <taxon>Bacteria</taxon>
        <taxon>Pseudomonadati</taxon>
        <taxon>Pseudomonadota</taxon>
        <taxon>Alphaproteobacteria</taxon>
        <taxon>Hyphomicrobiales</taxon>
        <taxon>Nitrobacteraceae</taxon>
        <taxon>Bradyrhizobium</taxon>
    </lineage>
</organism>
<reference evidence="2 3" key="1">
    <citation type="submission" date="2016-10" db="EMBL/GenBank/DDBJ databases">
        <authorList>
            <person name="de Groot N.N."/>
        </authorList>
    </citation>
    <scope>NUCLEOTIDE SEQUENCE [LARGE SCALE GENOMIC DNA]</scope>
    <source>
        <strain evidence="2 3">GAS522</strain>
    </source>
</reference>
<keyword evidence="1" id="KW-1133">Transmembrane helix</keyword>
<sequence length="37" mass="4162">MPLDTILVVIAVTAMFATFAIVLGWGDRQTRTPRRPF</sequence>
<evidence type="ECO:0000313" key="3">
    <source>
        <dbReference type="Proteomes" id="UP000183208"/>
    </source>
</evidence>
<evidence type="ECO:0000313" key="2">
    <source>
        <dbReference type="EMBL" id="SED65916.1"/>
    </source>
</evidence>
<feature type="transmembrane region" description="Helical" evidence="1">
    <location>
        <begin position="6"/>
        <end position="25"/>
    </location>
</feature>
<evidence type="ECO:0000256" key="1">
    <source>
        <dbReference type="SAM" id="Phobius"/>
    </source>
</evidence>
<keyword evidence="1" id="KW-0812">Transmembrane</keyword>
<keyword evidence="1" id="KW-0472">Membrane</keyword>
<gene>
    <name evidence="2" type="ORF">SAMN05444171_4724</name>
</gene>